<name>A0ABU0IRX7_9CAUL</name>
<feature type="domain" description="SnoaL-like" evidence="1">
    <location>
        <begin position="8"/>
        <end position="109"/>
    </location>
</feature>
<reference evidence="2 3" key="1">
    <citation type="submission" date="2023-07" db="EMBL/GenBank/DDBJ databases">
        <title>Genomic Encyclopedia of Type Strains, Phase IV (KMG-IV): sequencing the most valuable type-strain genomes for metagenomic binning, comparative biology and taxonomic classification.</title>
        <authorList>
            <person name="Goeker M."/>
        </authorList>
    </citation>
    <scope>NUCLEOTIDE SEQUENCE [LARGE SCALE GENOMIC DNA]</scope>
    <source>
        <strain evidence="2 3">DSM 18695</strain>
    </source>
</reference>
<dbReference type="InterPro" id="IPR032710">
    <property type="entry name" value="NTF2-like_dom_sf"/>
</dbReference>
<organism evidence="2 3">
    <name type="scientific">Caulobacter ginsengisoli</name>
    <dbReference type="NCBI Taxonomy" id="400775"/>
    <lineage>
        <taxon>Bacteria</taxon>
        <taxon>Pseudomonadati</taxon>
        <taxon>Pseudomonadota</taxon>
        <taxon>Alphaproteobacteria</taxon>
        <taxon>Caulobacterales</taxon>
        <taxon>Caulobacteraceae</taxon>
        <taxon>Caulobacter</taxon>
    </lineage>
</organism>
<evidence type="ECO:0000259" key="1">
    <source>
        <dbReference type="Pfam" id="PF12680"/>
    </source>
</evidence>
<gene>
    <name evidence="2" type="ORF">QO010_002556</name>
</gene>
<evidence type="ECO:0000313" key="2">
    <source>
        <dbReference type="EMBL" id="MDQ0464772.1"/>
    </source>
</evidence>
<comment type="caution">
    <text evidence="2">The sequence shown here is derived from an EMBL/GenBank/DDBJ whole genome shotgun (WGS) entry which is preliminary data.</text>
</comment>
<sequence length="120" mass="13613">MPSPATLKAFIAEVEAGRFVEAMEAFYADHATMRENLAPPRVGLANLIEHERKSLTRSHSVVGRLVGPVLHDGDHVAAQWHWTFAGIDGKTRTLEEVAWQRWEGERIVEERFFYDPAQMA</sequence>
<dbReference type="Pfam" id="PF12680">
    <property type="entry name" value="SnoaL_2"/>
    <property type="match status" value="1"/>
</dbReference>
<dbReference type="InterPro" id="IPR037401">
    <property type="entry name" value="SnoaL-like"/>
</dbReference>
<dbReference type="Proteomes" id="UP001228905">
    <property type="component" value="Unassembled WGS sequence"/>
</dbReference>
<dbReference type="RefSeq" id="WP_307349669.1">
    <property type="nucleotide sequence ID" value="NZ_JAUSVS010000004.1"/>
</dbReference>
<dbReference type="SUPFAM" id="SSF54427">
    <property type="entry name" value="NTF2-like"/>
    <property type="match status" value="1"/>
</dbReference>
<protein>
    <recommendedName>
        <fullName evidence="1">SnoaL-like domain-containing protein</fullName>
    </recommendedName>
</protein>
<dbReference type="EMBL" id="JAUSVS010000004">
    <property type="protein sequence ID" value="MDQ0464772.1"/>
    <property type="molecule type" value="Genomic_DNA"/>
</dbReference>
<keyword evidence="3" id="KW-1185">Reference proteome</keyword>
<evidence type="ECO:0000313" key="3">
    <source>
        <dbReference type="Proteomes" id="UP001228905"/>
    </source>
</evidence>
<accession>A0ABU0IRX7</accession>
<dbReference type="Gene3D" id="3.10.450.50">
    <property type="match status" value="1"/>
</dbReference>
<proteinExistence type="predicted"/>